<evidence type="ECO:0000313" key="13">
    <source>
        <dbReference type="Proteomes" id="UP001209553"/>
    </source>
</evidence>
<keyword evidence="8 11" id="KW-0067">ATP-binding</keyword>
<feature type="binding site" evidence="11">
    <location>
        <begin position="16"/>
        <end position="21"/>
    </location>
    <ligand>
        <name>ATP</name>
        <dbReference type="ChEBI" id="CHEBI:30616"/>
    </ligand>
</feature>
<keyword evidence="11" id="KW-0479">Metal-binding</keyword>
<comment type="pathway">
    <text evidence="1 11">Metabolic intermediate biosynthesis; chorismate biosynthesis; chorismate from D-erythrose 4-phosphate and phosphoenolpyruvate: step 5/7.</text>
</comment>
<comment type="caution">
    <text evidence="12">The sequence shown here is derived from an EMBL/GenBank/DDBJ whole genome shotgun (WGS) entry which is preliminary data.</text>
</comment>
<comment type="function">
    <text evidence="11">Catalyzes the specific phosphorylation of the 3-hydroxyl group of shikimic acid using ATP as a cosubstrate.</text>
</comment>
<dbReference type="PRINTS" id="PR01100">
    <property type="entry name" value="SHIKIMTKNASE"/>
</dbReference>
<organism evidence="12 13">
    <name type="scientific">Staphylococcus marylandisciuri</name>
    <dbReference type="NCBI Taxonomy" id="2981529"/>
    <lineage>
        <taxon>Bacteria</taxon>
        <taxon>Bacillati</taxon>
        <taxon>Bacillota</taxon>
        <taxon>Bacilli</taxon>
        <taxon>Bacillales</taxon>
        <taxon>Staphylococcaceae</taxon>
        <taxon>Staphylococcus</taxon>
    </lineage>
</organism>
<dbReference type="InterPro" id="IPR023000">
    <property type="entry name" value="Shikimate_kinase_CS"/>
</dbReference>
<dbReference type="HAMAP" id="MF_00109">
    <property type="entry name" value="Shikimate_kinase"/>
    <property type="match status" value="1"/>
</dbReference>
<keyword evidence="9 11" id="KW-0057">Aromatic amino acid biosynthesis</keyword>
<feature type="binding site" evidence="11">
    <location>
        <position position="139"/>
    </location>
    <ligand>
        <name>substrate</name>
    </ligand>
</feature>
<reference evidence="12 13" key="1">
    <citation type="journal article" date="2023" name="Int. J. Syst. Evol. Microbiol.">
        <title>Streptococcus sciuri sp. nov., Staphylococcus marylandisciuri sp. nov. and Staphylococcus americanisciuri sp. nov., isolated from faeces of eastern grey squirrel (Sciurus carolinensis).</title>
        <authorList>
            <person name="Volokhov D.V."/>
            <person name="Zagorodnyaya T.A."/>
            <person name="Furtak V.A."/>
            <person name="Nattanmai G."/>
            <person name="Randall L."/>
            <person name="Jose S."/>
            <person name="Gao Y."/>
            <person name="Eisenberg T."/>
            <person name="Delmonte P."/>
            <person name="Blom J."/>
            <person name="Mitchell K.K."/>
        </authorList>
    </citation>
    <scope>NUCLEOTIDE SEQUENCE [LARGE SCALE GENOMIC DNA]</scope>
    <source>
        <strain evidence="12 13">SQ8-PEA</strain>
    </source>
</reference>
<dbReference type="EMBL" id="JAOPKZ010000010">
    <property type="protein sequence ID" value="MCU5746358.1"/>
    <property type="molecule type" value="Genomic_DNA"/>
</dbReference>
<evidence type="ECO:0000256" key="9">
    <source>
        <dbReference type="ARBA" id="ARBA00023141"/>
    </source>
</evidence>
<evidence type="ECO:0000256" key="5">
    <source>
        <dbReference type="ARBA" id="ARBA00022679"/>
    </source>
</evidence>
<gene>
    <name evidence="11" type="primary">aroK</name>
    <name evidence="12" type="ORF">N9R04_06460</name>
</gene>
<protein>
    <recommendedName>
        <fullName evidence="3 11">Shikimate kinase</fullName>
        <shortName evidence="11">SK</shortName>
        <ecNumber evidence="3 11">2.7.1.71</ecNumber>
    </recommendedName>
</protein>
<keyword evidence="4 11" id="KW-0028">Amino-acid biosynthesis</keyword>
<keyword evidence="13" id="KW-1185">Reference proteome</keyword>
<feature type="binding site" evidence="11">
    <location>
        <position position="62"/>
    </location>
    <ligand>
        <name>substrate</name>
    </ligand>
</feature>
<keyword evidence="7 11" id="KW-0418">Kinase</keyword>
<accession>A0ABT2QQU2</accession>
<evidence type="ECO:0000256" key="4">
    <source>
        <dbReference type="ARBA" id="ARBA00022605"/>
    </source>
</evidence>
<comment type="subunit">
    <text evidence="11">Monomer.</text>
</comment>
<dbReference type="EC" id="2.7.1.71" evidence="3 11"/>
<keyword evidence="5 11" id="KW-0808">Transferase</keyword>
<feature type="binding site" evidence="11">
    <location>
        <position position="38"/>
    </location>
    <ligand>
        <name>substrate</name>
    </ligand>
</feature>
<evidence type="ECO:0000256" key="11">
    <source>
        <dbReference type="HAMAP-Rule" id="MF_00109"/>
    </source>
</evidence>
<dbReference type="CDD" id="cd00464">
    <property type="entry name" value="SK"/>
    <property type="match status" value="1"/>
</dbReference>
<dbReference type="Proteomes" id="UP001209553">
    <property type="component" value="Unassembled WGS sequence"/>
</dbReference>
<comment type="subcellular location">
    <subcellularLocation>
        <location evidence="11">Cytoplasm</location>
    </subcellularLocation>
</comment>
<feature type="binding site" evidence="11">
    <location>
        <position position="83"/>
    </location>
    <ligand>
        <name>substrate</name>
    </ligand>
</feature>
<dbReference type="PANTHER" id="PTHR21087:SF16">
    <property type="entry name" value="SHIKIMATE KINASE 1, CHLOROPLASTIC"/>
    <property type="match status" value="1"/>
</dbReference>
<comment type="cofactor">
    <cofactor evidence="11">
        <name>Mg(2+)</name>
        <dbReference type="ChEBI" id="CHEBI:18420"/>
    </cofactor>
    <text evidence="11">Binds 1 Mg(2+) ion per subunit.</text>
</comment>
<keyword evidence="11" id="KW-0460">Magnesium</keyword>
<dbReference type="PROSITE" id="PS01128">
    <property type="entry name" value="SHIKIMATE_KINASE"/>
    <property type="match status" value="1"/>
</dbReference>
<evidence type="ECO:0000256" key="6">
    <source>
        <dbReference type="ARBA" id="ARBA00022741"/>
    </source>
</evidence>
<dbReference type="PANTHER" id="PTHR21087">
    <property type="entry name" value="SHIKIMATE KINASE"/>
    <property type="match status" value="1"/>
</dbReference>
<feature type="binding site" evidence="11">
    <location>
        <position position="121"/>
    </location>
    <ligand>
        <name>ATP</name>
        <dbReference type="ChEBI" id="CHEBI:30616"/>
    </ligand>
</feature>
<feature type="binding site" evidence="11">
    <location>
        <position position="155"/>
    </location>
    <ligand>
        <name>ATP</name>
        <dbReference type="ChEBI" id="CHEBI:30616"/>
    </ligand>
</feature>
<proteinExistence type="inferred from homology"/>
<evidence type="ECO:0000256" key="3">
    <source>
        <dbReference type="ARBA" id="ARBA00012154"/>
    </source>
</evidence>
<sequence>MKKNIEAPIIITGFMGVGKTTFGQYIADLNNLSFVDLDEYIVKNESQSIPTIFNDYGESYFRSLEAKYLHECLTKFNVIATGGGIIEGDESYELLRKQKFVIWLDCHIEIIYNRIKEDKNRPNANKKSLTDLKNLYFNRYSRYNEIAFIKVNSNQPLKDLYSAIFRD</sequence>
<dbReference type="SUPFAM" id="SSF52540">
    <property type="entry name" value="P-loop containing nucleoside triphosphate hydrolases"/>
    <property type="match status" value="1"/>
</dbReference>
<dbReference type="InterPro" id="IPR027417">
    <property type="entry name" value="P-loop_NTPase"/>
</dbReference>
<comment type="catalytic activity">
    <reaction evidence="10 11">
        <text>shikimate + ATP = 3-phosphoshikimate + ADP + H(+)</text>
        <dbReference type="Rhea" id="RHEA:13121"/>
        <dbReference type="ChEBI" id="CHEBI:15378"/>
        <dbReference type="ChEBI" id="CHEBI:30616"/>
        <dbReference type="ChEBI" id="CHEBI:36208"/>
        <dbReference type="ChEBI" id="CHEBI:145989"/>
        <dbReference type="ChEBI" id="CHEBI:456216"/>
        <dbReference type="EC" id="2.7.1.71"/>
    </reaction>
</comment>
<dbReference type="InterPro" id="IPR031322">
    <property type="entry name" value="Shikimate/glucono_kinase"/>
</dbReference>
<keyword evidence="6 11" id="KW-0547">Nucleotide-binding</keyword>
<dbReference type="Pfam" id="PF01202">
    <property type="entry name" value="SKI"/>
    <property type="match status" value="1"/>
</dbReference>
<dbReference type="GO" id="GO:0016301">
    <property type="term" value="F:kinase activity"/>
    <property type="evidence" value="ECO:0007669"/>
    <property type="project" value="UniProtKB-KW"/>
</dbReference>
<comment type="similarity">
    <text evidence="2 11">Belongs to the shikimate kinase family.</text>
</comment>
<evidence type="ECO:0000256" key="8">
    <source>
        <dbReference type="ARBA" id="ARBA00022840"/>
    </source>
</evidence>
<evidence type="ECO:0000256" key="10">
    <source>
        <dbReference type="ARBA" id="ARBA00048567"/>
    </source>
</evidence>
<feature type="binding site" evidence="11">
    <location>
        <position position="20"/>
    </location>
    <ligand>
        <name>Mg(2+)</name>
        <dbReference type="ChEBI" id="CHEBI:18420"/>
    </ligand>
</feature>
<evidence type="ECO:0000256" key="1">
    <source>
        <dbReference type="ARBA" id="ARBA00004842"/>
    </source>
</evidence>
<evidence type="ECO:0000256" key="2">
    <source>
        <dbReference type="ARBA" id="ARBA00006997"/>
    </source>
</evidence>
<dbReference type="Gene3D" id="3.40.50.300">
    <property type="entry name" value="P-loop containing nucleotide triphosphate hydrolases"/>
    <property type="match status" value="1"/>
</dbReference>
<evidence type="ECO:0000313" key="12">
    <source>
        <dbReference type="EMBL" id="MCU5746358.1"/>
    </source>
</evidence>
<keyword evidence="11" id="KW-0963">Cytoplasm</keyword>
<evidence type="ECO:0000256" key="7">
    <source>
        <dbReference type="ARBA" id="ARBA00022777"/>
    </source>
</evidence>
<dbReference type="InterPro" id="IPR000623">
    <property type="entry name" value="Shikimate_kinase/TSH1"/>
</dbReference>
<name>A0ABT2QQU2_9STAP</name>